<organism evidence="6 7">
    <name type="scientific">Larkinella bovis</name>
    <dbReference type="NCBI Taxonomy" id="683041"/>
    <lineage>
        <taxon>Bacteria</taxon>
        <taxon>Pseudomonadati</taxon>
        <taxon>Bacteroidota</taxon>
        <taxon>Cytophagia</taxon>
        <taxon>Cytophagales</taxon>
        <taxon>Spirosomataceae</taxon>
        <taxon>Larkinella</taxon>
    </lineage>
</organism>
<accession>A0ABW0I2V1</accession>
<dbReference type="RefSeq" id="WP_379840534.1">
    <property type="nucleotide sequence ID" value="NZ_JBHSMA010000001.1"/>
</dbReference>
<dbReference type="PANTHER" id="PTHR42852:SF6">
    <property type="entry name" value="THIOL:DISULFIDE INTERCHANGE PROTEIN DSBE"/>
    <property type="match status" value="1"/>
</dbReference>
<dbReference type="Pfam" id="PF08534">
    <property type="entry name" value="Redoxin"/>
    <property type="match status" value="1"/>
</dbReference>
<dbReference type="InterPro" id="IPR050553">
    <property type="entry name" value="Thioredoxin_ResA/DsbE_sf"/>
</dbReference>
<dbReference type="CDD" id="cd02966">
    <property type="entry name" value="TlpA_like_family"/>
    <property type="match status" value="1"/>
</dbReference>
<evidence type="ECO:0000256" key="4">
    <source>
        <dbReference type="ARBA" id="ARBA00023284"/>
    </source>
</evidence>
<evidence type="ECO:0000256" key="2">
    <source>
        <dbReference type="ARBA" id="ARBA00022748"/>
    </source>
</evidence>
<sequence length="375" mass="42477">MFRLLFFFALLAGIAYGQKPVTRYTITGHLKNLKNGQTIYLIPRAELFVPKSSPRAPQIDSCVASEGRFTLEGMLGEPNYYALGIKGQPHARFRSFILDGPLISIIGDADSLERASIVGSTSLRDQVILAKSVEVYLKQQKILESLLRNAEQKADKDSLFVLNNQYQKLSNGILDVKATFIGFNPRSYVSLFALQEMLPELPKERARYLFNHLDYSLQQHSVGRQIREQVFERVKPVRQYAPDLVLADKNAKPVHLQAYKGSVLLIDFWASWCSHCQREQKRLKTLYKQYKSKGLEIVSISVDEDPKAWKKALQKAGLPWPQLSDRVDDQNAVGTHYGNNSIPMNLLIDKEGFVIRKGLHGAELEKQLAVVFSNP</sequence>
<evidence type="ECO:0000313" key="7">
    <source>
        <dbReference type="Proteomes" id="UP001596106"/>
    </source>
</evidence>
<comment type="caution">
    <text evidence="6">The sequence shown here is derived from an EMBL/GenBank/DDBJ whole genome shotgun (WGS) entry which is preliminary data.</text>
</comment>
<gene>
    <name evidence="6" type="ORF">ACFPMF_00900</name>
</gene>
<dbReference type="Proteomes" id="UP001596106">
    <property type="component" value="Unassembled WGS sequence"/>
</dbReference>
<evidence type="ECO:0000259" key="5">
    <source>
        <dbReference type="PROSITE" id="PS51352"/>
    </source>
</evidence>
<evidence type="ECO:0000256" key="3">
    <source>
        <dbReference type="ARBA" id="ARBA00023157"/>
    </source>
</evidence>
<evidence type="ECO:0000313" key="6">
    <source>
        <dbReference type="EMBL" id="MFC5407846.1"/>
    </source>
</evidence>
<dbReference type="InterPro" id="IPR013740">
    <property type="entry name" value="Redoxin"/>
</dbReference>
<dbReference type="InterPro" id="IPR036249">
    <property type="entry name" value="Thioredoxin-like_sf"/>
</dbReference>
<feature type="domain" description="Thioredoxin" evidence="5">
    <location>
        <begin position="235"/>
        <end position="375"/>
    </location>
</feature>
<dbReference type="SUPFAM" id="SSF52833">
    <property type="entry name" value="Thioredoxin-like"/>
    <property type="match status" value="1"/>
</dbReference>
<dbReference type="PANTHER" id="PTHR42852">
    <property type="entry name" value="THIOL:DISULFIDE INTERCHANGE PROTEIN DSBE"/>
    <property type="match status" value="1"/>
</dbReference>
<dbReference type="EMBL" id="JBHSMA010000001">
    <property type="protein sequence ID" value="MFC5407846.1"/>
    <property type="molecule type" value="Genomic_DNA"/>
</dbReference>
<proteinExistence type="predicted"/>
<dbReference type="PROSITE" id="PS51352">
    <property type="entry name" value="THIOREDOXIN_2"/>
    <property type="match status" value="1"/>
</dbReference>
<protein>
    <submittedName>
        <fullName evidence="6">Redoxin family protein</fullName>
    </submittedName>
</protein>
<dbReference type="Gene3D" id="3.40.30.10">
    <property type="entry name" value="Glutaredoxin"/>
    <property type="match status" value="1"/>
</dbReference>
<reference evidence="7" key="1">
    <citation type="journal article" date="2019" name="Int. J. Syst. Evol. Microbiol.">
        <title>The Global Catalogue of Microorganisms (GCM) 10K type strain sequencing project: providing services to taxonomists for standard genome sequencing and annotation.</title>
        <authorList>
            <consortium name="The Broad Institute Genomics Platform"/>
            <consortium name="The Broad Institute Genome Sequencing Center for Infectious Disease"/>
            <person name="Wu L."/>
            <person name="Ma J."/>
        </authorList>
    </citation>
    <scope>NUCLEOTIDE SEQUENCE [LARGE SCALE GENOMIC DNA]</scope>
    <source>
        <strain evidence="7">CCUG 55250</strain>
    </source>
</reference>
<dbReference type="Pfam" id="PF14289">
    <property type="entry name" value="DUF4369"/>
    <property type="match status" value="1"/>
</dbReference>
<dbReference type="InterPro" id="IPR025380">
    <property type="entry name" value="DUF4369"/>
</dbReference>
<evidence type="ECO:0000256" key="1">
    <source>
        <dbReference type="ARBA" id="ARBA00004196"/>
    </source>
</evidence>
<keyword evidence="7" id="KW-1185">Reference proteome</keyword>
<comment type="subcellular location">
    <subcellularLocation>
        <location evidence="1">Cell envelope</location>
    </subcellularLocation>
</comment>
<keyword evidence="3" id="KW-1015">Disulfide bond</keyword>
<keyword evidence="2" id="KW-0201">Cytochrome c-type biogenesis</keyword>
<name>A0ABW0I2V1_9BACT</name>
<dbReference type="InterPro" id="IPR013766">
    <property type="entry name" value="Thioredoxin_domain"/>
</dbReference>
<keyword evidence="4" id="KW-0676">Redox-active center</keyword>